<name>A0A1H8EIF4_9RHOB</name>
<dbReference type="Proteomes" id="UP000199054">
    <property type="component" value="Unassembled WGS sequence"/>
</dbReference>
<organism evidence="1 2">
    <name type="scientific">Paracoccus alcaliphilus</name>
    <dbReference type="NCBI Taxonomy" id="34002"/>
    <lineage>
        <taxon>Bacteria</taxon>
        <taxon>Pseudomonadati</taxon>
        <taxon>Pseudomonadota</taxon>
        <taxon>Alphaproteobacteria</taxon>
        <taxon>Rhodobacterales</taxon>
        <taxon>Paracoccaceae</taxon>
        <taxon>Paracoccus</taxon>
    </lineage>
</organism>
<evidence type="ECO:0000313" key="2">
    <source>
        <dbReference type="Proteomes" id="UP000199054"/>
    </source>
</evidence>
<reference evidence="1 2" key="1">
    <citation type="submission" date="2016-10" db="EMBL/GenBank/DDBJ databases">
        <authorList>
            <person name="de Groot N.N."/>
        </authorList>
    </citation>
    <scope>NUCLEOTIDE SEQUENCE [LARGE SCALE GENOMIC DNA]</scope>
    <source>
        <strain evidence="1 2">DSM 8512</strain>
    </source>
</reference>
<keyword evidence="1" id="KW-0808">Transferase</keyword>
<dbReference type="AlphaFoldDB" id="A0A1H8EIF4"/>
<dbReference type="Gene3D" id="3.40.50.300">
    <property type="entry name" value="P-loop containing nucleotide triphosphate hydrolases"/>
    <property type="match status" value="1"/>
</dbReference>
<dbReference type="SUPFAM" id="SSF52540">
    <property type="entry name" value="P-loop containing nucleoside triphosphate hydrolases"/>
    <property type="match status" value="1"/>
</dbReference>
<keyword evidence="1" id="KW-0418">Kinase</keyword>
<dbReference type="RefSeq" id="WP_211657196.1">
    <property type="nucleotide sequence ID" value="NZ_CP067127.1"/>
</dbReference>
<protein>
    <submittedName>
        <fullName evidence="1">Adenylate kinase</fullName>
    </submittedName>
</protein>
<dbReference type="PANTHER" id="PTHR37816:SF1">
    <property type="entry name" value="TOXIN"/>
    <property type="match status" value="1"/>
</dbReference>
<keyword evidence="2" id="KW-1185">Reference proteome</keyword>
<dbReference type="PANTHER" id="PTHR37816">
    <property type="entry name" value="YALI0E33011P"/>
    <property type="match status" value="1"/>
</dbReference>
<gene>
    <name evidence="1" type="ORF">SAMN04489859_100296</name>
</gene>
<dbReference type="GO" id="GO:0016301">
    <property type="term" value="F:kinase activity"/>
    <property type="evidence" value="ECO:0007669"/>
    <property type="project" value="UniProtKB-KW"/>
</dbReference>
<dbReference type="STRING" id="34002.SAMN04489859_100296"/>
<dbReference type="InterPro" id="IPR027417">
    <property type="entry name" value="P-loop_NTPase"/>
</dbReference>
<dbReference type="InterPro" id="IPR052922">
    <property type="entry name" value="Cytidylate_Kinase-2"/>
</dbReference>
<evidence type="ECO:0000313" key="1">
    <source>
        <dbReference type="EMBL" id="SEN19196.1"/>
    </source>
</evidence>
<sequence>MADELDRILIVGNGGSGKTWLSGRLASRLRLPVIHMDDLRWQPGRYGVARDNQIVAREVAEAGNAEQWLMEGVYGWLARIVVPRATTMIWLDIPEEECIQNVRLRGIQGGGSEQAFEDLLEWVAGYRTRSNTSCFAAHLALYDAFPSSKVRLKSRDEITSYLGRLPE</sequence>
<dbReference type="EMBL" id="FODE01000002">
    <property type="protein sequence ID" value="SEN19196.1"/>
    <property type="molecule type" value="Genomic_DNA"/>
</dbReference>
<accession>A0A1H8EIF4</accession>
<proteinExistence type="predicted"/>